<evidence type="ECO:0000313" key="11">
    <source>
        <dbReference type="Proteomes" id="UP000002233"/>
    </source>
</evidence>
<feature type="transmembrane region" description="Helical" evidence="8">
    <location>
        <begin position="216"/>
        <end position="234"/>
    </location>
</feature>
<feature type="transmembrane region" description="Helical" evidence="8">
    <location>
        <begin position="352"/>
        <end position="378"/>
    </location>
</feature>
<dbReference type="PROSITE" id="PS50850">
    <property type="entry name" value="MFS"/>
    <property type="match status" value="1"/>
</dbReference>
<evidence type="ECO:0000256" key="6">
    <source>
        <dbReference type="ARBA" id="ARBA00022989"/>
    </source>
</evidence>
<keyword evidence="6 8" id="KW-1133">Transmembrane helix</keyword>
<dbReference type="Proteomes" id="UP000002233">
    <property type="component" value="Chromosome"/>
</dbReference>
<evidence type="ECO:0000256" key="2">
    <source>
        <dbReference type="ARBA" id="ARBA00022448"/>
    </source>
</evidence>
<keyword evidence="3" id="KW-1003">Cell membrane</keyword>
<evidence type="ECO:0000256" key="4">
    <source>
        <dbReference type="ARBA" id="ARBA00022692"/>
    </source>
</evidence>
<dbReference type="NCBIfam" id="TIGR00792">
    <property type="entry name" value="gph"/>
    <property type="match status" value="1"/>
</dbReference>
<feature type="transmembrane region" description="Helical" evidence="8">
    <location>
        <begin position="295"/>
        <end position="314"/>
    </location>
</feature>
<name>E0TTJ6_BACSH</name>
<dbReference type="InterPro" id="IPR039672">
    <property type="entry name" value="MFS_2"/>
</dbReference>
<dbReference type="Gene3D" id="1.20.1250.20">
    <property type="entry name" value="MFS general substrate transporter like domains"/>
    <property type="match status" value="2"/>
</dbReference>
<dbReference type="CDD" id="cd17332">
    <property type="entry name" value="MFS_MelB_like"/>
    <property type="match status" value="1"/>
</dbReference>
<evidence type="ECO:0000256" key="1">
    <source>
        <dbReference type="ARBA" id="ARBA00004651"/>
    </source>
</evidence>
<dbReference type="InterPro" id="IPR036259">
    <property type="entry name" value="MFS_trans_sf"/>
</dbReference>
<evidence type="ECO:0000313" key="10">
    <source>
        <dbReference type="EMBL" id="ADM36677.1"/>
    </source>
</evidence>
<dbReference type="GO" id="GO:0008643">
    <property type="term" value="P:carbohydrate transport"/>
    <property type="evidence" value="ECO:0007669"/>
    <property type="project" value="InterPro"/>
</dbReference>
<dbReference type="HOGENOM" id="CLU_027408_0_2_9"/>
<dbReference type="GO" id="GO:0006814">
    <property type="term" value="P:sodium ion transport"/>
    <property type="evidence" value="ECO:0007669"/>
    <property type="project" value="InterPro"/>
</dbReference>
<proteinExistence type="predicted"/>
<protein>
    <submittedName>
        <fullName evidence="10">H+-glucitol symporter</fullName>
    </submittedName>
</protein>
<accession>E0TTJ6</accession>
<keyword evidence="2" id="KW-0813">Transport</keyword>
<dbReference type="GO" id="GO:0015293">
    <property type="term" value="F:symporter activity"/>
    <property type="evidence" value="ECO:0007669"/>
    <property type="project" value="UniProtKB-KW"/>
</dbReference>
<evidence type="ECO:0000256" key="3">
    <source>
        <dbReference type="ARBA" id="ARBA00022475"/>
    </source>
</evidence>
<keyword evidence="4 8" id="KW-0812">Transmembrane</keyword>
<keyword evidence="7 8" id="KW-0472">Membrane</keyword>
<evidence type="ECO:0000256" key="8">
    <source>
        <dbReference type="SAM" id="Phobius"/>
    </source>
</evidence>
<dbReference type="FunFam" id="1.20.1250.20:FF:001054">
    <property type="entry name" value="Glucitol/sorbitol-specific transport protein GutA"/>
    <property type="match status" value="1"/>
</dbReference>
<feature type="transmembrane region" description="Helical" evidence="8">
    <location>
        <begin position="112"/>
        <end position="134"/>
    </location>
</feature>
<dbReference type="InterPro" id="IPR018043">
    <property type="entry name" value="Na/Gal_symport_CS"/>
</dbReference>
<feature type="transmembrane region" description="Helical" evidence="8">
    <location>
        <begin position="326"/>
        <end position="346"/>
    </location>
</feature>
<dbReference type="PANTHER" id="PTHR11328:SF24">
    <property type="entry name" value="MAJOR FACILITATOR SUPERFAMILY (MFS) PROFILE DOMAIN-CONTAINING PROTEIN"/>
    <property type="match status" value="1"/>
</dbReference>
<dbReference type="Pfam" id="PF13347">
    <property type="entry name" value="MFS_2"/>
    <property type="match status" value="1"/>
</dbReference>
<dbReference type="InterPro" id="IPR020846">
    <property type="entry name" value="MFS_dom"/>
</dbReference>
<feature type="domain" description="Major facilitator superfamily (MFS) profile" evidence="9">
    <location>
        <begin position="36"/>
        <end position="462"/>
    </location>
</feature>
<dbReference type="GO" id="GO:0005886">
    <property type="term" value="C:plasma membrane"/>
    <property type="evidence" value="ECO:0007669"/>
    <property type="project" value="UniProtKB-SubCell"/>
</dbReference>
<dbReference type="SUPFAM" id="SSF103473">
    <property type="entry name" value="MFS general substrate transporter"/>
    <property type="match status" value="1"/>
</dbReference>
<dbReference type="KEGG" id="bss:BSUW23_03105"/>
<dbReference type="AlphaFoldDB" id="E0TTJ6"/>
<evidence type="ECO:0000256" key="7">
    <source>
        <dbReference type="ARBA" id="ARBA00023136"/>
    </source>
</evidence>
<gene>
    <name evidence="10" type="primary">gutP</name>
    <name evidence="10" type="ordered locus">BSUW23_03105</name>
</gene>
<feature type="transmembrane region" description="Helical" evidence="8">
    <location>
        <begin position="441"/>
        <end position="459"/>
    </location>
</feature>
<feature type="transmembrane region" description="Helical" evidence="8">
    <location>
        <begin position="140"/>
        <end position="163"/>
    </location>
</feature>
<keyword evidence="5" id="KW-0769">Symport</keyword>
<sequence>MFTGNENGFLGWEMMIETEKVTTLKAKHQSKSSTSLSWFERIGYGFGDMSYNIIFQFVNAYLLFYYTDVGGIQPAVIATLFLVVRVLDAIFDPIMGLILDKTNTRWGKARPYLLWVAFPFALFTFLCFTTPHFGETGNMVYAYITYILLGMSFSMQTIPVNSLTGRMTNSVEERTVLTTTRMILVYIGILLSISCATPLATAIGGEDQAFGFQMTALIYAAVSIVLNLFSFFTVRERIQPKKRKKQGIKKTLSVLFRNKPLLMLVSSFLAFAIGFNIKLSTMVYYFTYNVNHKEFVFLGTVLFFGAALISNLFIPFFSEKWGRKQVMMITAALSLISYAGLHFTPYSSITLIFIWLFVSGFFTTPLNTLAWGMVADCVDYAEWKTGVRADGVVISSMSFINKLGVALAGSFSAIYLGIAGYVANADQTVTSLNAIKNMNALIPGFFILLSIILIAFYPLTEKRYKHIISELEQRSAR</sequence>
<reference evidence="10 11" key="1">
    <citation type="journal article" date="2011" name="Microbiology">
        <title>The genome sequence of Bacillus subtilis subsp. spizizenii W23: insights into speciation within the B. subtilis complex and into the history of B. subtilis genetics.</title>
        <authorList>
            <person name="Zeigler D.R."/>
        </authorList>
    </citation>
    <scope>NUCLEOTIDE SEQUENCE [LARGE SCALE GENOMIC DNA]</scope>
    <source>
        <strain evidence="11">ATCC 23059 / NRRL B-14472 / W23</strain>
    </source>
</reference>
<feature type="transmembrane region" description="Helical" evidence="8">
    <location>
        <begin position="72"/>
        <end position="91"/>
    </location>
</feature>
<feature type="transmembrane region" description="Helical" evidence="8">
    <location>
        <begin position="255"/>
        <end position="275"/>
    </location>
</feature>
<feature type="transmembrane region" description="Helical" evidence="8">
    <location>
        <begin position="183"/>
        <end position="204"/>
    </location>
</feature>
<dbReference type="PROSITE" id="PS00872">
    <property type="entry name" value="NA_GALACTOSIDE_SYMP"/>
    <property type="match status" value="1"/>
</dbReference>
<comment type="subcellular location">
    <subcellularLocation>
        <location evidence="1">Cell membrane</location>
        <topology evidence="1">Multi-pass membrane protein</topology>
    </subcellularLocation>
</comment>
<dbReference type="InterPro" id="IPR001927">
    <property type="entry name" value="Na/Gal_symport"/>
</dbReference>
<dbReference type="EMBL" id="CP002183">
    <property type="protein sequence ID" value="ADM36677.1"/>
    <property type="molecule type" value="Genomic_DNA"/>
</dbReference>
<organism evidence="10 11">
    <name type="scientific">Bacillus spizizenii (strain ATCC 23059 / NRRL B-14472 / W23)</name>
    <name type="common">Bacillus subtilis subsp. spizizenii</name>
    <dbReference type="NCBI Taxonomy" id="655816"/>
    <lineage>
        <taxon>Bacteria</taxon>
        <taxon>Bacillati</taxon>
        <taxon>Bacillota</taxon>
        <taxon>Bacilli</taxon>
        <taxon>Bacillales</taxon>
        <taxon>Bacillaceae</taxon>
        <taxon>Bacillus</taxon>
    </lineage>
</organism>
<evidence type="ECO:0000256" key="5">
    <source>
        <dbReference type="ARBA" id="ARBA00022847"/>
    </source>
</evidence>
<dbReference type="PANTHER" id="PTHR11328">
    <property type="entry name" value="MAJOR FACILITATOR SUPERFAMILY DOMAIN-CONTAINING PROTEIN"/>
    <property type="match status" value="1"/>
</dbReference>
<feature type="transmembrane region" description="Helical" evidence="8">
    <location>
        <begin position="399"/>
        <end position="421"/>
    </location>
</feature>
<evidence type="ECO:0000259" key="9">
    <source>
        <dbReference type="PROSITE" id="PS50850"/>
    </source>
</evidence>